<evidence type="ECO:0000313" key="1">
    <source>
        <dbReference type="EMBL" id="WVZ07694.1"/>
    </source>
</evidence>
<reference evidence="1 2" key="1">
    <citation type="journal article" date="2023" name="Life. Sci Alliance">
        <title>Evolutionary insights into 3D genome organization and epigenetic landscape of Vigna mungo.</title>
        <authorList>
            <person name="Junaid A."/>
            <person name="Singh B."/>
            <person name="Bhatia S."/>
        </authorList>
    </citation>
    <scope>NUCLEOTIDE SEQUENCE [LARGE SCALE GENOMIC DNA]</scope>
    <source>
        <strain evidence="1">Urdbean</strain>
    </source>
</reference>
<organism evidence="1 2">
    <name type="scientific">Vigna mungo</name>
    <name type="common">Black gram</name>
    <name type="synonym">Phaseolus mungo</name>
    <dbReference type="NCBI Taxonomy" id="3915"/>
    <lineage>
        <taxon>Eukaryota</taxon>
        <taxon>Viridiplantae</taxon>
        <taxon>Streptophyta</taxon>
        <taxon>Embryophyta</taxon>
        <taxon>Tracheophyta</taxon>
        <taxon>Spermatophyta</taxon>
        <taxon>Magnoliopsida</taxon>
        <taxon>eudicotyledons</taxon>
        <taxon>Gunneridae</taxon>
        <taxon>Pentapetalae</taxon>
        <taxon>rosids</taxon>
        <taxon>fabids</taxon>
        <taxon>Fabales</taxon>
        <taxon>Fabaceae</taxon>
        <taxon>Papilionoideae</taxon>
        <taxon>50 kb inversion clade</taxon>
        <taxon>NPAAA clade</taxon>
        <taxon>indigoferoid/millettioid clade</taxon>
        <taxon>Phaseoleae</taxon>
        <taxon>Vigna</taxon>
    </lineage>
</organism>
<sequence length="148" mass="16447">MPRKELDQPCLAASGTMATDITTRSALHKHMTHATKDTTFNLSGMMLKAIPSSLPFTNMLPSMPSAVHLTPHFRHSPSLPFHCNFAGEILGTNPNSDFPQLPKLKWGAKDGDLLEEKRKRGGAVYKVAIEGKKKLHKLNINGLWHRKL</sequence>
<dbReference type="AlphaFoldDB" id="A0AAQ3NCV5"/>
<evidence type="ECO:0000313" key="2">
    <source>
        <dbReference type="Proteomes" id="UP001374535"/>
    </source>
</evidence>
<keyword evidence="2" id="KW-1185">Reference proteome</keyword>
<gene>
    <name evidence="1" type="ORF">V8G54_021040</name>
</gene>
<proteinExistence type="predicted"/>
<protein>
    <submittedName>
        <fullName evidence="1">Uncharacterized protein</fullName>
    </submittedName>
</protein>
<name>A0AAQ3NCV5_VIGMU</name>
<accession>A0AAQ3NCV5</accession>
<dbReference type="EMBL" id="CP144695">
    <property type="protein sequence ID" value="WVZ07694.1"/>
    <property type="molecule type" value="Genomic_DNA"/>
</dbReference>
<dbReference type="Proteomes" id="UP001374535">
    <property type="component" value="Chromosome 6"/>
</dbReference>